<dbReference type="Gene3D" id="3.40.1810.10">
    <property type="entry name" value="Transcription factor, MADS-box"/>
    <property type="match status" value="1"/>
</dbReference>
<dbReference type="Proteomes" id="UP000826271">
    <property type="component" value="Unassembled WGS sequence"/>
</dbReference>
<sequence>MVILREANSMVKKTTQGRKKIEIKKIENLSNRQVTFSKRRVGLFKKASELCILSGAEIAIIVHSLGKRVFSFGHPTPDSVIDRFLNGGTEGGEVAQNCQTAKARDYNRHYSDVCQELEAEKKRMEVIEEAKRVEGYGGGGDGGFWWDKAVDGMELEEMEQYAAAMDELRKNVNMRADDLMLIQSSNSLPIVAGAAALTLPNAAETASCTLDETAAFVNQNQLNNGFDYENCVVPYGFGQGQI</sequence>
<evidence type="ECO:0000256" key="1">
    <source>
        <dbReference type="ARBA" id="ARBA00004123"/>
    </source>
</evidence>
<evidence type="ECO:0000259" key="6">
    <source>
        <dbReference type="PROSITE" id="PS50066"/>
    </source>
</evidence>
<dbReference type="GO" id="GO:0045944">
    <property type="term" value="P:positive regulation of transcription by RNA polymerase II"/>
    <property type="evidence" value="ECO:0007669"/>
    <property type="project" value="InterPro"/>
</dbReference>
<organism evidence="7 8">
    <name type="scientific">Buddleja alternifolia</name>
    <dbReference type="NCBI Taxonomy" id="168488"/>
    <lineage>
        <taxon>Eukaryota</taxon>
        <taxon>Viridiplantae</taxon>
        <taxon>Streptophyta</taxon>
        <taxon>Embryophyta</taxon>
        <taxon>Tracheophyta</taxon>
        <taxon>Spermatophyta</taxon>
        <taxon>Magnoliopsida</taxon>
        <taxon>eudicotyledons</taxon>
        <taxon>Gunneridae</taxon>
        <taxon>Pentapetalae</taxon>
        <taxon>asterids</taxon>
        <taxon>lamiids</taxon>
        <taxon>Lamiales</taxon>
        <taxon>Scrophulariaceae</taxon>
        <taxon>Buddlejeae</taxon>
        <taxon>Buddleja</taxon>
    </lineage>
</organism>
<keyword evidence="5" id="KW-0539">Nucleus</keyword>
<dbReference type="FunFam" id="3.40.1810.10:FF:000006">
    <property type="entry name" value="Agamous-like MADS-box protein AGL62"/>
    <property type="match status" value="1"/>
</dbReference>
<reference evidence="7" key="1">
    <citation type="submission" date="2019-10" db="EMBL/GenBank/DDBJ databases">
        <authorList>
            <person name="Zhang R."/>
            <person name="Pan Y."/>
            <person name="Wang J."/>
            <person name="Ma R."/>
            <person name="Yu S."/>
        </authorList>
    </citation>
    <scope>NUCLEOTIDE SEQUENCE</scope>
    <source>
        <strain evidence="7">LA-IB0</strain>
        <tissue evidence="7">Leaf</tissue>
    </source>
</reference>
<evidence type="ECO:0000313" key="7">
    <source>
        <dbReference type="EMBL" id="KAG8364183.1"/>
    </source>
</evidence>
<dbReference type="GO" id="GO:0005634">
    <property type="term" value="C:nucleus"/>
    <property type="evidence" value="ECO:0007669"/>
    <property type="project" value="UniProtKB-SubCell"/>
</dbReference>
<dbReference type="CDD" id="cd00265">
    <property type="entry name" value="MADS_MEF2_like"/>
    <property type="match status" value="1"/>
</dbReference>
<dbReference type="GO" id="GO:0000981">
    <property type="term" value="F:DNA-binding transcription factor activity, RNA polymerase II-specific"/>
    <property type="evidence" value="ECO:0007669"/>
    <property type="project" value="TreeGrafter"/>
</dbReference>
<dbReference type="PROSITE" id="PS50066">
    <property type="entry name" value="MADS_BOX_2"/>
    <property type="match status" value="1"/>
</dbReference>
<keyword evidence="2" id="KW-0805">Transcription regulation</keyword>
<dbReference type="InterPro" id="IPR002100">
    <property type="entry name" value="TF_MADSbox"/>
</dbReference>
<gene>
    <name evidence="7" type="ORF">BUALT_Bualt19G0100500</name>
</gene>
<dbReference type="GO" id="GO:0046983">
    <property type="term" value="F:protein dimerization activity"/>
    <property type="evidence" value="ECO:0007669"/>
    <property type="project" value="InterPro"/>
</dbReference>
<dbReference type="SUPFAM" id="SSF55455">
    <property type="entry name" value="SRF-like"/>
    <property type="match status" value="1"/>
</dbReference>
<comment type="subcellular location">
    <subcellularLocation>
        <location evidence="1">Nucleus</location>
    </subcellularLocation>
</comment>
<keyword evidence="3" id="KW-0238">DNA-binding</keyword>
<proteinExistence type="predicted"/>
<name>A0AAV6W224_9LAMI</name>
<dbReference type="PANTHER" id="PTHR11945:SF723">
    <property type="entry name" value="AGAMOUS-LIKE MADS-BOX PROTEIN AGL62"/>
    <property type="match status" value="1"/>
</dbReference>
<evidence type="ECO:0000256" key="2">
    <source>
        <dbReference type="ARBA" id="ARBA00023015"/>
    </source>
</evidence>
<evidence type="ECO:0000256" key="3">
    <source>
        <dbReference type="ARBA" id="ARBA00023125"/>
    </source>
</evidence>
<dbReference type="EMBL" id="WHWC01000019">
    <property type="protein sequence ID" value="KAG8364183.1"/>
    <property type="molecule type" value="Genomic_DNA"/>
</dbReference>
<evidence type="ECO:0000256" key="5">
    <source>
        <dbReference type="ARBA" id="ARBA00023242"/>
    </source>
</evidence>
<dbReference type="PRINTS" id="PR00404">
    <property type="entry name" value="MADSDOMAIN"/>
</dbReference>
<dbReference type="PANTHER" id="PTHR11945">
    <property type="entry name" value="MADS BOX PROTEIN"/>
    <property type="match status" value="1"/>
</dbReference>
<keyword evidence="8" id="KW-1185">Reference proteome</keyword>
<protein>
    <recommendedName>
        <fullName evidence="6">MADS-box domain-containing protein</fullName>
    </recommendedName>
</protein>
<dbReference type="Pfam" id="PF00319">
    <property type="entry name" value="SRF-TF"/>
    <property type="match status" value="1"/>
</dbReference>
<dbReference type="SMART" id="SM00432">
    <property type="entry name" value="MADS"/>
    <property type="match status" value="1"/>
</dbReference>
<dbReference type="AlphaFoldDB" id="A0AAV6W224"/>
<comment type="caution">
    <text evidence="7">The sequence shown here is derived from an EMBL/GenBank/DDBJ whole genome shotgun (WGS) entry which is preliminary data.</text>
</comment>
<dbReference type="GO" id="GO:0000978">
    <property type="term" value="F:RNA polymerase II cis-regulatory region sequence-specific DNA binding"/>
    <property type="evidence" value="ECO:0007669"/>
    <property type="project" value="TreeGrafter"/>
</dbReference>
<dbReference type="InterPro" id="IPR033896">
    <property type="entry name" value="MEF2-like_N"/>
</dbReference>
<keyword evidence="4" id="KW-0804">Transcription</keyword>
<feature type="domain" description="MADS-box" evidence="6">
    <location>
        <begin position="16"/>
        <end position="76"/>
    </location>
</feature>
<accession>A0AAV6W224</accession>
<dbReference type="InterPro" id="IPR036879">
    <property type="entry name" value="TF_MADSbox_sf"/>
</dbReference>
<evidence type="ECO:0000313" key="8">
    <source>
        <dbReference type="Proteomes" id="UP000826271"/>
    </source>
</evidence>
<evidence type="ECO:0000256" key="4">
    <source>
        <dbReference type="ARBA" id="ARBA00023163"/>
    </source>
</evidence>